<dbReference type="AlphaFoldDB" id="A0A4U1IXX7"/>
<dbReference type="OrthoDB" id="7063904at2"/>
<keyword evidence="2" id="KW-1185">Reference proteome</keyword>
<name>A0A4U1IXX7_9BACT</name>
<organism evidence="1 2">
    <name type="scientific">Polyangium fumosum</name>
    <dbReference type="NCBI Taxonomy" id="889272"/>
    <lineage>
        <taxon>Bacteria</taxon>
        <taxon>Pseudomonadati</taxon>
        <taxon>Myxococcota</taxon>
        <taxon>Polyangia</taxon>
        <taxon>Polyangiales</taxon>
        <taxon>Polyangiaceae</taxon>
        <taxon>Polyangium</taxon>
    </lineage>
</organism>
<evidence type="ECO:0000313" key="1">
    <source>
        <dbReference type="EMBL" id="TKC99399.1"/>
    </source>
</evidence>
<accession>A0A4U1IXX7</accession>
<comment type="caution">
    <text evidence="1">The sequence shown here is derived from an EMBL/GenBank/DDBJ whole genome shotgun (WGS) entry which is preliminary data.</text>
</comment>
<proteinExistence type="predicted"/>
<gene>
    <name evidence="1" type="ORF">E8A74_38155</name>
</gene>
<evidence type="ECO:0000313" key="2">
    <source>
        <dbReference type="Proteomes" id="UP000309215"/>
    </source>
</evidence>
<protein>
    <submittedName>
        <fullName evidence="1">Uncharacterized protein</fullName>
    </submittedName>
</protein>
<sequence length="91" mass="9495">MSIAEMADAGKLKLGEEAALTLARQAERVVAVKGKKRVTLDMRAHPPDADVLGALLGPTGGLRAPTMRVGQTLVVGFDPEVYAEVLGRGKG</sequence>
<dbReference type="Proteomes" id="UP000309215">
    <property type="component" value="Unassembled WGS sequence"/>
</dbReference>
<dbReference type="EMBL" id="SSMQ01000057">
    <property type="protein sequence ID" value="TKC99399.1"/>
    <property type="molecule type" value="Genomic_DNA"/>
</dbReference>
<reference evidence="1 2" key="1">
    <citation type="submission" date="2019-04" db="EMBL/GenBank/DDBJ databases">
        <authorList>
            <person name="Li Y."/>
            <person name="Wang J."/>
        </authorList>
    </citation>
    <scope>NUCLEOTIDE SEQUENCE [LARGE SCALE GENOMIC DNA]</scope>
    <source>
        <strain evidence="1 2">DSM 14668</strain>
    </source>
</reference>